<sequence>MEHQMVKNEAGNWEAPLPSKVRSRSRGSRRPVTQNQNHVSRRQSAPPQNRVQRPYGNTGISRRRPSFRPTQSGPSPRRSTDSALVGCILGPTNRRLYLSGRRRSQTLYKTCVLSVTNSLYDPLGIAAPVVIKAKILLRAMTTSLKRHPLDDWDQPRYLSNIKHPGKLASRIEIHTFCDASTEAIAAVSYIKVVPKDGQAQVSFVFGKAKLAPPHARTIPRLELCAAVLGVEITELVIEELAVKPHSVAYYTDSKVTLGYILNETRRFYVYVSNRVQRIRRSSSPDQWRYVATDINPADLATRSVKACDLKDSSWLAGSKFLQSTSSLDVPPETETFLPHKKTQNFVPNSQPSPRTQSPEFRKTLELIASYASRGGQT</sequence>
<name>A0A7D9IXR7_PARCT</name>
<dbReference type="InterPro" id="IPR008042">
    <property type="entry name" value="Retrotrans_Pao"/>
</dbReference>
<dbReference type="PANTHER" id="PTHR47331">
    <property type="entry name" value="PHD-TYPE DOMAIN-CONTAINING PROTEIN"/>
    <property type="match status" value="1"/>
</dbReference>
<proteinExistence type="predicted"/>
<dbReference type="PANTHER" id="PTHR47331:SF6">
    <property type="entry name" value="DOUBLECORTIN DOMAIN-CONTAINING PROTEIN"/>
    <property type="match status" value="1"/>
</dbReference>
<dbReference type="OrthoDB" id="10062789at2759"/>
<reference evidence="2" key="1">
    <citation type="submission" date="2020-04" db="EMBL/GenBank/DDBJ databases">
        <authorList>
            <person name="Alioto T."/>
            <person name="Alioto T."/>
            <person name="Gomez Garrido J."/>
        </authorList>
    </citation>
    <scope>NUCLEOTIDE SEQUENCE</scope>
    <source>
        <strain evidence="2">A484AB</strain>
    </source>
</reference>
<accession>A0A7D9IXR7</accession>
<organism evidence="2 3">
    <name type="scientific">Paramuricea clavata</name>
    <name type="common">Red gorgonian</name>
    <name type="synonym">Violescent sea-whip</name>
    <dbReference type="NCBI Taxonomy" id="317549"/>
    <lineage>
        <taxon>Eukaryota</taxon>
        <taxon>Metazoa</taxon>
        <taxon>Cnidaria</taxon>
        <taxon>Anthozoa</taxon>
        <taxon>Octocorallia</taxon>
        <taxon>Malacalcyonacea</taxon>
        <taxon>Plexauridae</taxon>
        <taxon>Paramuricea</taxon>
    </lineage>
</organism>
<evidence type="ECO:0000313" key="2">
    <source>
        <dbReference type="EMBL" id="CAB4017297.1"/>
    </source>
</evidence>
<feature type="region of interest" description="Disordered" evidence="1">
    <location>
        <begin position="1"/>
        <end position="83"/>
    </location>
</feature>
<gene>
    <name evidence="2" type="ORF">PACLA_8A069241</name>
</gene>
<evidence type="ECO:0000313" key="3">
    <source>
        <dbReference type="Proteomes" id="UP001152795"/>
    </source>
</evidence>
<keyword evidence="3" id="KW-1185">Reference proteome</keyword>
<dbReference type="Proteomes" id="UP001152795">
    <property type="component" value="Unassembled WGS sequence"/>
</dbReference>
<dbReference type="Pfam" id="PF05380">
    <property type="entry name" value="Peptidase_A17"/>
    <property type="match status" value="1"/>
</dbReference>
<feature type="compositionally biased region" description="Polar residues" evidence="1">
    <location>
        <begin position="31"/>
        <end position="51"/>
    </location>
</feature>
<comment type="caution">
    <text evidence="2">The sequence shown here is derived from an EMBL/GenBank/DDBJ whole genome shotgun (WGS) entry which is preliminary data.</text>
</comment>
<protein>
    <submittedName>
        <fullName evidence="2">Uncharacterized protein</fullName>
    </submittedName>
</protein>
<dbReference type="AlphaFoldDB" id="A0A7D9IXR7"/>
<dbReference type="EMBL" id="CACRXK020009482">
    <property type="protein sequence ID" value="CAB4017297.1"/>
    <property type="molecule type" value="Genomic_DNA"/>
</dbReference>
<evidence type="ECO:0000256" key="1">
    <source>
        <dbReference type="SAM" id="MobiDB-lite"/>
    </source>
</evidence>